<evidence type="ECO:0000256" key="2">
    <source>
        <dbReference type="SAM" id="SignalP"/>
    </source>
</evidence>
<evidence type="ECO:0000259" key="3">
    <source>
        <dbReference type="Pfam" id="PF00326"/>
    </source>
</evidence>
<proteinExistence type="predicted"/>
<name>A0ABY9TMK2_9GAMM</name>
<evidence type="ECO:0000313" key="4">
    <source>
        <dbReference type="EMBL" id="WNC69930.1"/>
    </source>
</evidence>
<evidence type="ECO:0000256" key="1">
    <source>
        <dbReference type="ARBA" id="ARBA00022801"/>
    </source>
</evidence>
<keyword evidence="1" id="KW-0378">Hydrolase</keyword>
<sequence>MKKFIIFLLVNLTSFYAYSDELTNVSEDSPPQRVKEIANSFFKAYQVDDVKISPNGEYIALMQNTGNLSQLVLVNTRSFKKSLIIEDKFNDPIDITDFYWIDNSSIILEAYIRGKGSALLLSKLTIEQSELIKLENKYLLEGVFLANSMPSVKNKFIVGKWKEGKTSLYVLDLSQKYFQGQLRSKFKLNRRAPDATHWITNTRGSITAGYGFDENESKNKVWIKNLKTGKWNVIWEGEENTTFKPVLVTKDSKTLYVLSNEQDDLISLYTYDLVEKKYIEKIFENTSVDVNSALVSTEKDEVLGISFVEDGFLKRTYFSEIDKILDVELKEAVDESKPYIVDFNLDKTIAIVETSSTTDPGTYHLFNIDTMELIKFSSKAPWLKEFDVGTSQVIKSKSIDGQNIESYLTLPVSKATVPPLIVLPHGGPISVQDTRHFNTHVQFLVSLGYAVLQPNYRGSFGYGKKFQSEGMQQWGRLIEDDIQSGINEVVKNGLIDPNKICIYGISYGGYSALISAVNRPEVFKCAASYAGVTDLPLLFNDMKLAKSDRLNNLLKKIVGDPETELNTLMEYSPVYQAKDITIPIFLAQGDKDIIVDIEHFYRMKKIMDIYGVEYDSMVLKDEGHGFKYLNSIVLFYVKLDAFFRRSLGLESI</sequence>
<evidence type="ECO:0000313" key="5">
    <source>
        <dbReference type="Proteomes" id="UP001248581"/>
    </source>
</evidence>
<dbReference type="Gene3D" id="3.40.50.1820">
    <property type="entry name" value="alpha/beta hydrolase"/>
    <property type="match status" value="1"/>
</dbReference>
<dbReference type="SUPFAM" id="SSF53474">
    <property type="entry name" value="alpha/beta-Hydrolases"/>
    <property type="match status" value="1"/>
</dbReference>
<organism evidence="4 5">
    <name type="scientific">Thalassotalea nanhaiensis</name>
    <dbReference type="NCBI Taxonomy" id="3065648"/>
    <lineage>
        <taxon>Bacteria</taxon>
        <taxon>Pseudomonadati</taxon>
        <taxon>Pseudomonadota</taxon>
        <taxon>Gammaproteobacteria</taxon>
        <taxon>Alteromonadales</taxon>
        <taxon>Colwelliaceae</taxon>
        <taxon>Thalassotalea</taxon>
    </lineage>
</organism>
<dbReference type="InterPro" id="IPR001375">
    <property type="entry name" value="Peptidase_S9_cat"/>
</dbReference>
<dbReference type="Pfam" id="PF00326">
    <property type="entry name" value="Peptidase_S9"/>
    <property type="match status" value="1"/>
</dbReference>
<dbReference type="PANTHER" id="PTHR42776">
    <property type="entry name" value="SERINE PEPTIDASE S9 FAMILY MEMBER"/>
    <property type="match status" value="1"/>
</dbReference>
<dbReference type="Proteomes" id="UP001248581">
    <property type="component" value="Chromosome"/>
</dbReference>
<dbReference type="PANTHER" id="PTHR42776:SF27">
    <property type="entry name" value="DIPEPTIDYL PEPTIDASE FAMILY MEMBER 6"/>
    <property type="match status" value="1"/>
</dbReference>
<accession>A0ABY9TMK2</accession>
<keyword evidence="5" id="KW-1185">Reference proteome</keyword>
<dbReference type="SUPFAM" id="SSF82171">
    <property type="entry name" value="DPP6 N-terminal domain-like"/>
    <property type="match status" value="1"/>
</dbReference>
<dbReference type="InterPro" id="IPR029058">
    <property type="entry name" value="AB_hydrolase_fold"/>
</dbReference>
<gene>
    <name evidence="4" type="ORF">RI845_07275</name>
</gene>
<feature type="domain" description="Peptidase S9 prolyl oligopeptidase catalytic" evidence="3">
    <location>
        <begin position="436"/>
        <end position="648"/>
    </location>
</feature>
<reference evidence="5" key="1">
    <citation type="submission" date="2023-09" db="EMBL/GenBank/DDBJ databases">
        <authorList>
            <person name="Li S."/>
            <person name="Li X."/>
            <person name="Zhang C."/>
            <person name="Zhao Z."/>
        </authorList>
    </citation>
    <scope>NUCLEOTIDE SEQUENCE [LARGE SCALE GENOMIC DNA]</scope>
    <source>
        <strain evidence="5">SQ345</strain>
    </source>
</reference>
<protein>
    <submittedName>
        <fullName evidence="4">Prolyl oligopeptidase family serine peptidase</fullName>
    </submittedName>
</protein>
<feature type="chain" id="PRO_5045190892" evidence="2">
    <location>
        <begin position="20"/>
        <end position="652"/>
    </location>
</feature>
<keyword evidence="2" id="KW-0732">Signal</keyword>
<feature type="signal peptide" evidence="2">
    <location>
        <begin position="1"/>
        <end position="19"/>
    </location>
</feature>
<dbReference type="RefSeq" id="WP_348389072.1">
    <property type="nucleotide sequence ID" value="NZ_CP134146.1"/>
</dbReference>
<dbReference type="EMBL" id="CP134146">
    <property type="protein sequence ID" value="WNC69930.1"/>
    <property type="molecule type" value="Genomic_DNA"/>
</dbReference>